<feature type="compositionally biased region" description="Low complexity" evidence="1">
    <location>
        <begin position="40"/>
        <end position="49"/>
    </location>
</feature>
<feature type="chain" id="PRO_5012486203" description="RcnB family protein" evidence="2">
    <location>
        <begin position="23"/>
        <end position="125"/>
    </location>
</feature>
<dbReference type="RefSeq" id="WP_086204327.1">
    <property type="nucleotide sequence ID" value="NZ_NEGB01000008.1"/>
</dbReference>
<proteinExistence type="predicted"/>
<organism evidence="3 4">
    <name type="scientific">Acinetobacter silvestris</name>
    <dbReference type="NCBI Taxonomy" id="1977882"/>
    <lineage>
        <taxon>Bacteria</taxon>
        <taxon>Pseudomonadati</taxon>
        <taxon>Pseudomonadota</taxon>
        <taxon>Gammaproteobacteria</taxon>
        <taxon>Moraxellales</taxon>
        <taxon>Moraxellaceae</taxon>
        <taxon>Acinetobacter</taxon>
    </lineage>
</organism>
<dbReference type="Proteomes" id="UP000242765">
    <property type="component" value="Unassembled WGS sequence"/>
</dbReference>
<reference evidence="3 4" key="1">
    <citation type="submission" date="2017-04" db="EMBL/GenBank/DDBJ databases">
        <title>High diversity of culturable Acinetobacter species in natural soil and water ecosystems.</title>
        <authorList>
            <person name="Nemec A."/>
            <person name="Radolfova-Krizova L."/>
        </authorList>
    </citation>
    <scope>NUCLEOTIDE SEQUENCE [LARGE SCALE GENOMIC DNA]</scope>
    <source>
        <strain evidence="3 4">ANC 4999</strain>
    </source>
</reference>
<name>A0A1Y3C9W1_9GAMM</name>
<evidence type="ECO:0000256" key="2">
    <source>
        <dbReference type="SAM" id="SignalP"/>
    </source>
</evidence>
<sequence length="125" mass="15145">MKKVLTAMALSLSAMIATSAIAAPQDYQDNRHYSQPSHWNNQYNQQNNNRYEHDRYDRDHRRVNPSREWRTGQYLPNQFSSSRYQINYKNYRHLPKPGRYQQWYKINGDYVLVNERNHQIIRIVG</sequence>
<gene>
    <name evidence="3" type="ORF">B9T28_12525</name>
</gene>
<dbReference type="Pfam" id="PF11776">
    <property type="entry name" value="RcnB"/>
    <property type="match status" value="1"/>
</dbReference>
<dbReference type="InterPro" id="IPR024572">
    <property type="entry name" value="RcnB"/>
</dbReference>
<comment type="caution">
    <text evidence="3">The sequence shown here is derived from an EMBL/GenBank/DDBJ whole genome shotgun (WGS) entry which is preliminary data.</text>
</comment>
<evidence type="ECO:0000313" key="4">
    <source>
        <dbReference type="Proteomes" id="UP000242765"/>
    </source>
</evidence>
<dbReference type="STRING" id="1977882.B9T28_12525"/>
<evidence type="ECO:0008006" key="5">
    <source>
        <dbReference type="Google" id="ProtNLM"/>
    </source>
</evidence>
<dbReference type="EMBL" id="NEGB01000008">
    <property type="protein sequence ID" value="OTG63809.1"/>
    <property type="molecule type" value="Genomic_DNA"/>
</dbReference>
<protein>
    <recommendedName>
        <fullName evidence="5">RcnB family protein</fullName>
    </recommendedName>
</protein>
<dbReference type="Gene3D" id="3.10.450.160">
    <property type="entry name" value="inner membrane protein cigr"/>
    <property type="match status" value="1"/>
</dbReference>
<keyword evidence="2" id="KW-0732">Signal</keyword>
<accession>A0A1Y3C9W1</accession>
<feature type="region of interest" description="Disordered" evidence="1">
    <location>
        <begin position="29"/>
        <end position="57"/>
    </location>
</feature>
<dbReference type="AlphaFoldDB" id="A0A1Y3C9W1"/>
<feature type="signal peptide" evidence="2">
    <location>
        <begin position="1"/>
        <end position="22"/>
    </location>
</feature>
<dbReference type="OrthoDB" id="6712777at2"/>
<evidence type="ECO:0000313" key="3">
    <source>
        <dbReference type="EMBL" id="OTG63809.1"/>
    </source>
</evidence>
<evidence type="ECO:0000256" key="1">
    <source>
        <dbReference type="SAM" id="MobiDB-lite"/>
    </source>
</evidence>
<keyword evidence="4" id="KW-1185">Reference proteome</keyword>